<keyword evidence="1" id="KW-0233">DNA recombination</keyword>
<dbReference type="STRING" id="1127134.NOCYR_1532"/>
<accession>H6R8V3</accession>
<dbReference type="Gene3D" id="1.10.443.10">
    <property type="entry name" value="Intergrase catalytic core"/>
    <property type="match status" value="1"/>
</dbReference>
<organism evidence="3 4">
    <name type="scientific">Nocardia cyriacigeorgica (strain GUH-2)</name>
    <dbReference type="NCBI Taxonomy" id="1127134"/>
    <lineage>
        <taxon>Bacteria</taxon>
        <taxon>Bacillati</taxon>
        <taxon>Actinomycetota</taxon>
        <taxon>Actinomycetes</taxon>
        <taxon>Mycobacteriales</taxon>
        <taxon>Nocardiaceae</taxon>
        <taxon>Nocardia</taxon>
    </lineage>
</organism>
<proteinExistence type="predicted"/>
<dbReference type="InterPro" id="IPR013762">
    <property type="entry name" value="Integrase-like_cat_sf"/>
</dbReference>
<name>H6R8V3_NOCCG</name>
<sequence length="550" mass="58113">MNVGRDAARGVDGVGRRRVAEAGHVGGDLFGSGDSDQDCGVVTALQARPQSDADQVSGVGAGEASELVESVGDDRDCRRCEPAFAGSVVAGSELAGPGGVVAAGEQALGEGFGDQDAAVVVVGELEDSGPGLGREQVVADGQHVWVDVVEQLHEALVFVAGGGAGEPVKGVPVWPAHADRADEPLVAESAHGVDCCVEVGVVAAEVGVVEEVDVEVVGAEVVQGLFELVAHVQGLIAVCGRSAEVSDLGGDHDGVAGQIEVPEWWTGGQAAVAAHIGVDEFCFILASVYWSTVPCPRKLTKAEEKRGIRSYTPPTVAQFCEGADLADVIAIMGATGQRPSQVLGLAWPFYDRERRTIRTVGKVVRIPGKGLVRVVNDDDPKNPQGTIALPDFAVEVLDRRWELLRKRKRDCPPPGNYDVDLIFPTSKWTLRDPVNVNHQWQRVREALGLPDDVVPYSFRKLVAMILDDEGLSARVTADVLQHADPAMTQRKYMARGRVHHTAAAVVHSAVMAGLGKPAQDDAAIGRDATFLRLSCEFGGRGTKMAPDRAE</sequence>
<evidence type="ECO:0000313" key="3">
    <source>
        <dbReference type="EMBL" id="CCF62327.1"/>
    </source>
</evidence>
<dbReference type="PROSITE" id="PS51898">
    <property type="entry name" value="TYR_RECOMBINASE"/>
    <property type="match status" value="1"/>
</dbReference>
<feature type="domain" description="Tyr recombinase" evidence="2">
    <location>
        <begin position="294"/>
        <end position="506"/>
    </location>
</feature>
<dbReference type="GO" id="GO:0003677">
    <property type="term" value="F:DNA binding"/>
    <property type="evidence" value="ECO:0007669"/>
    <property type="project" value="InterPro"/>
</dbReference>
<dbReference type="HOGENOM" id="CLU_495046_0_0_11"/>
<keyword evidence="4" id="KW-1185">Reference proteome</keyword>
<dbReference type="InterPro" id="IPR011010">
    <property type="entry name" value="DNA_brk_join_enz"/>
</dbReference>
<dbReference type="Pfam" id="PF00589">
    <property type="entry name" value="Phage_integrase"/>
    <property type="match status" value="1"/>
</dbReference>
<dbReference type="GO" id="GO:0015074">
    <property type="term" value="P:DNA integration"/>
    <property type="evidence" value="ECO:0007669"/>
    <property type="project" value="InterPro"/>
</dbReference>
<evidence type="ECO:0000256" key="1">
    <source>
        <dbReference type="ARBA" id="ARBA00023172"/>
    </source>
</evidence>
<dbReference type="GO" id="GO:0006310">
    <property type="term" value="P:DNA recombination"/>
    <property type="evidence" value="ECO:0007669"/>
    <property type="project" value="UniProtKB-KW"/>
</dbReference>
<dbReference type="KEGG" id="ncy:NOCYR_1532"/>
<dbReference type="EMBL" id="FO082843">
    <property type="protein sequence ID" value="CCF62327.1"/>
    <property type="molecule type" value="Genomic_DNA"/>
</dbReference>
<dbReference type="InterPro" id="IPR002104">
    <property type="entry name" value="Integrase_catalytic"/>
</dbReference>
<reference evidence="3 4" key="1">
    <citation type="journal article" date="2012" name="J. Bacteriol.">
        <title>Genome sequence of the human- and animal-pathogenic strain Nocardia cyriacigeorgica GUH-2.</title>
        <authorList>
            <person name="Zoropogui A."/>
            <person name="Pujic P."/>
            <person name="Normand P."/>
            <person name="Barbe V."/>
            <person name="Beaman B."/>
            <person name="Beaman L."/>
            <person name="Boiron P."/>
            <person name="Colinon C."/>
            <person name="Deredjian A."/>
            <person name="Graindorge A."/>
            <person name="Mangenot S."/>
            <person name="Nazaret S."/>
            <person name="Neto M."/>
            <person name="Petit S."/>
            <person name="Roche D."/>
            <person name="Vallenet D."/>
            <person name="Rodriguez-Nava V."/>
            <person name="Richard Y."/>
            <person name="Cournoyer B."/>
            <person name="Blaha D."/>
        </authorList>
    </citation>
    <scope>NUCLEOTIDE SEQUENCE [LARGE SCALE GENOMIC DNA]</scope>
    <source>
        <strain evidence="3 4">GUH-2</strain>
    </source>
</reference>
<dbReference type="AlphaFoldDB" id="H6R8V3"/>
<dbReference type="eggNOG" id="COG0582">
    <property type="taxonomic scope" value="Bacteria"/>
</dbReference>
<evidence type="ECO:0000259" key="2">
    <source>
        <dbReference type="PROSITE" id="PS51898"/>
    </source>
</evidence>
<dbReference type="SUPFAM" id="SSF56349">
    <property type="entry name" value="DNA breaking-rejoining enzymes"/>
    <property type="match status" value="1"/>
</dbReference>
<dbReference type="Proteomes" id="UP000008190">
    <property type="component" value="Chromosome"/>
</dbReference>
<gene>
    <name evidence="3" type="ordered locus">NOCYR_1532</name>
</gene>
<protein>
    <submittedName>
        <fullName evidence="3">Putative phage integrase</fullName>
    </submittedName>
</protein>
<evidence type="ECO:0000313" key="4">
    <source>
        <dbReference type="Proteomes" id="UP000008190"/>
    </source>
</evidence>